<dbReference type="EMBL" id="MNCJ02000326">
    <property type="protein sequence ID" value="KAF5782648.1"/>
    <property type="molecule type" value="Genomic_DNA"/>
</dbReference>
<sequence>MQKKLRALPKDRQPKIPTGPDLKSRYTWRVGPRPSKTQFKELNSEPVIPEGFPEWKKIMDSWGSKMISTVEVCHCYIN</sequence>
<protein>
    <submittedName>
        <fullName evidence="2">Uncharacterized protein</fullName>
    </submittedName>
</protein>
<organism evidence="2 3">
    <name type="scientific">Helianthus annuus</name>
    <name type="common">Common sunflower</name>
    <dbReference type="NCBI Taxonomy" id="4232"/>
    <lineage>
        <taxon>Eukaryota</taxon>
        <taxon>Viridiplantae</taxon>
        <taxon>Streptophyta</taxon>
        <taxon>Embryophyta</taxon>
        <taxon>Tracheophyta</taxon>
        <taxon>Spermatophyta</taxon>
        <taxon>Magnoliopsida</taxon>
        <taxon>eudicotyledons</taxon>
        <taxon>Gunneridae</taxon>
        <taxon>Pentapetalae</taxon>
        <taxon>asterids</taxon>
        <taxon>campanulids</taxon>
        <taxon>Asterales</taxon>
        <taxon>Asteraceae</taxon>
        <taxon>Asteroideae</taxon>
        <taxon>Heliantheae alliance</taxon>
        <taxon>Heliantheae</taxon>
        <taxon>Helianthus</taxon>
    </lineage>
</organism>
<proteinExistence type="predicted"/>
<keyword evidence="3" id="KW-1185">Reference proteome</keyword>
<feature type="region of interest" description="Disordered" evidence="1">
    <location>
        <begin position="1"/>
        <end position="27"/>
    </location>
</feature>
<accession>A0A9K3N132</accession>
<evidence type="ECO:0000313" key="2">
    <source>
        <dbReference type="EMBL" id="KAF5782648.1"/>
    </source>
</evidence>
<gene>
    <name evidence="2" type="ORF">HanXRQr2_Chr11g0498481</name>
</gene>
<evidence type="ECO:0000256" key="1">
    <source>
        <dbReference type="SAM" id="MobiDB-lite"/>
    </source>
</evidence>
<dbReference type="Proteomes" id="UP000215914">
    <property type="component" value="Unassembled WGS sequence"/>
</dbReference>
<reference evidence="2" key="2">
    <citation type="submission" date="2020-06" db="EMBL/GenBank/DDBJ databases">
        <title>Helianthus annuus Genome sequencing and assembly Release 2.</title>
        <authorList>
            <person name="Gouzy J."/>
            <person name="Langlade N."/>
            <person name="Munos S."/>
        </authorList>
    </citation>
    <scope>NUCLEOTIDE SEQUENCE</scope>
    <source>
        <tissue evidence="2">Leaves</tissue>
    </source>
</reference>
<comment type="caution">
    <text evidence="2">The sequence shown here is derived from an EMBL/GenBank/DDBJ whole genome shotgun (WGS) entry which is preliminary data.</text>
</comment>
<reference evidence="2" key="1">
    <citation type="journal article" date="2017" name="Nature">
        <title>The sunflower genome provides insights into oil metabolism, flowering and Asterid evolution.</title>
        <authorList>
            <person name="Badouin H."/>
            <person name="Gouzy J."/>
            <person name="Grassa C.J."/>
            <person name="Murat F."/>
            <person name="Staton S.E."/>
            <person name="Cottret L."/>
            <person name="Lelandais-Briere C."/>
            <person name="Owens G.L."/>
            <person name="Carrere S."/>
            <person name="Mayjonade B."/>
            <person name="Legrand L."/>
            <person name="Gill N."/>
            <person name="Kane N.C."/>
            <person name="Bowers J.E."/>
            <person name="Hubner S."/>
            <person name="Bellec A."/>
            <person name="Berard A."/>
            <person name="Berges H."/>
            <person name="Blanchet N."/>
            <person name="Boniface M.C."/>
            <person name="Brunel D."/>
            <person name="Catrice O."/>
            <person name="Chaidir N."/>
            <person name="Claudel C."/>
            <person name="Donnadieu C."/>
            <person name="Faraut T."/>
            <person name="Fievet G."/>
            <person name="Helmstetter N."/>
            <person name="King M."/>
            <person name="Knapp S.J."/>
            <person name="Lai Z."/>
            <person name="Le Paslier M.C."/>
            <person name="Lippi Y."/>
            <person name="Lorenzon L."/>
            <person name="Mandel J.R."/>
            <person name="Marage G."/>
            <person name="Marchand G."/>
            <person name="Marquand E."/>
            <person name="Bret-Mestries E."/>
            <person name="Morien E."/>
            <person name="Nambeesan S."/>
            <person name="Nguyen T."/>
            <person name="Pegot-Espagnet P."/>
            <person name="Pouilly N."/>
            <person name="Raftis F."/>
            <person name="Sallet E."/>
            <person name="Schiex T."/>
            <person name="Thomas J."/>
            <person name="Vandecasteele C."/>
            <person name="Vares D."/>
            <person name="Vear F."/>
            <person name="Vautrin S."/>
            <person name="Crespi M."/>
            <person name="Mangin B."/>
            <person name="Burke J.M."/>
            <person name="Salse J."/>
            <person name="Munos S."/>
            <person name="Vincourt P."/>
            <person name="Rieseberg L.H."/>
            <person name="Langlade N.B."/>
        </authorList>
    </citation>
    <scope>NUCLEOTIDE SEQUENCE</scope>
    <source>
        <tissue evidence="2">Leaves</tissue>
    </source>
</reference>
<name>A0A9K3N132_HELAN</name>
<dbReference type="Gramene" id="mRNA:HanXRQr2_Chr11g0498481">
    <property type="protein sequence ID" value="mRNA:HanXRQr2_Chr11g0498481"/>
    <property type="gene ID" value="HanXRQr2_Chr11g0498481"/>
</dbReference>
<dbReference type="AlphaFoldDB" id="A0A9K3N132"/>
<evidence type="ECO:0000313" key="3">
    <source>
        <dbReference type="Proteomes" id="UP000215914"/>
    </source>
</evidence>